<dbReference type="Proteomes" id="UP000887578">
    <property type="component" value="Unplaced"/>
</dbReference>
<proteinExistence type="predicted"/>
<keyword evidence="1" id="KW-0812">Transmembrane</keyword>
<feature type="transmembrane region" description="Helical" evidence="1">
    <location>
        <begin position="64"/>
        <end position="87"/>
    </location>
</feature>
<evidence type="ECO:0000313" key="3">
    <source>
        <dbReference type="WBParaSite" id="PDA_v2.g24228.t1"/>
    </source>
</evidence>
<keyword evidence="1" id="KW-0472">Membrane</keyword>
<evidence type="ECO:0000256" key="1">
    <source>
        <dbReference type="SAM" id="Phobius"/>
    </source>
</evidence>
<dbReference type="WBParaSite" id="PDA_v2.g24228.t1">
    <property type="protein sequence ID" value="PDA_v2.g24228.t1"/>
    <property type="gene ID" value="PDA_v2.g24228"/>
</dbReference>
<evidence type="ECO:0000313" key="2">
    <source>
        <dbReference type="Proteomes" id="UP000887578"/>
    </source>
</evidence>
<reference evidence="3" key="1">
    <citation type="submission" date="2022-11" db="UniProtKB">
        <authorList>
            <consortium name="WormBaseParasite"/>
        </authorList>
    </citation>
    <scope>IDENTIFICATION</scope>
</reference>
<keyword evidence="2" id="KW-1185">Reference proteome</keyword>
<name>A0A914PZD0_9BILA</name>
<protein>
    <submittedName>
        <fullName evidence="3">Serpentine receptor class gamma</fullName>
    </submittedName>
</protein>
<accession>A0A914PZD0</accession>
<feature type="transmembrane region" description="Helical" evidence="1">
    <location>
        <begin position="32"/>
        <end position="52"/>
    </location>
</feature>
<organism evidence="2 3">
    <name type="scientific">Panagrolaimus davidi</name>
    <dbReference type="NCBI Taxonomy" id="227884"/>
    <lineage>
        <taxon>Eukaryota</taxon>
        <taxon>Metazoa</taxon>
        <taxon>Ecdysozoa</taxon>
        <taxon>Nematoda</taxon>
        <taxon>Chromadorea</taxon>
        <taxon>Rhabditida</taxon>
        <taxon>Tylenchina</taxon>
        <taxon>Panagrolaimomorpha</taxon>
        <taxon>Panagrolaimoidea</taxon>
        <taxon>Panagrolaimidae</taxon>
        <taxon>Panagrolaimus</taxon>
    </lineage>
</organism>
<keyword evidence="1" id="KW-1133">Transmembrane helix</keyword>
<sequence length="122" mass="14595">MNGYVVFRLLRQRFFYKFSHEKMSLQDIQMSIFTMLIFLTDVANFILQYTMISWTDLDWDTFFTLLRIECFVIDVTTLAPAWFLLFTHKEVKNLVKKFFGFQKTSVITSSVIPIPLRFVQIL</sequence>
<dbReference type="AlphaFoldDB" id="A0A914PZD0"/>